<dbReference type="Gene3D" id="2.60.120.40">
    <property type="match status" value="2"/>
</dbReference>
<dbReference type="PANTHER" id="PTHR22923:SF102">
    <property type="entry name" value="CEREBELLIN 13-RELATED"/>
    <property type="match status" value="1"/>
</dbReference>
<evidence type="ECO:0000256" key="1">
    <source>
        <dbReference type="ARBA" id="ARBA00004613"/>
    </source>
</evidence>
<dbReference type="Proteomes" id="UP000472271">
    <property type="component" value="Chromosome 21"/>
</dbReference>
<comment type="subcellular location">
    <subcellularLocation>
        <location evidence="1">Secreted</location>
    </subcellularLocation>
</comment>
<feature type="domain" description="C1q" evidence="4">
    <location>
        <begin position="160"/>
        <end position="251"/>
    </location>
</feature>
<keyword evidence="2" id="KW-0964">Secreted</keyword>
<reference evidence="5" key="1">
    <citation type="submission" date="2019-06" db="EMBL/GenBank/DDBJ databases">
        <authorList>
            <consortium name="Wellcome Sanger Institute Data Sharing"/>
        </authorList>
    </citation>
    <scope>NUCLEOTIDE SEQUENCE [LARGE SCALE GENOMIC DNA]</scope>
</reference>
<dbReference type="InterPro" id="IPR050822">
    <property type="entry name" value="Cerebellin_Synaptic_Org"/>
</dbReference>
<dbReference type="Pfam" id="PF00386">
    <property type="entry name" value="C1q"/>
    <property type="match status" value="2"/>
</dbReference>
<protein>
    <recommendedName>
        <fullName evidence="4">C1q domain-containing protein</fullName>
    </recommendedName>
</protein>
<dbReference type="GO" id="GO:0005576">
    <property type="term" value="C:extracellular region"/>
    <property type="evidence" value="ECO:0007669"/>
    <property type="project" value="UniProtKB-SubCell"/>
</dbReference>
<evidence type="ECO:0000256" key="3">
    <source>
        <dbReference type="ARBA" id="ARBA00022729"/>
    </source>
</evidence>
<dbReference type="PANTHER" id="PTHR22923">
    <property type="entry name" value="CEREBELLIN-RELATED"/>
    <property type="match status" value="1"/>
</dbReference>
<dbReference type="AlphaFoldDB" id="A0A672YEE6"/>
<dbReference type="Ensembl" id="ENSSORT00005002737.1">
    <property type="protein sequence ID" value="ENSSORP00005002660.1"/>
    <property type="gene ID" value="ENSSORG00005001627.1"/>
</dbReference>
<name>A0A672YEE6_9TELE</name>
<dbReference type="SUPFAM" id="SSF49842">
    <property type="entry name" value="TNF-like"/>
    <property type="match status" value="2"/>
</dbReference>
<dbReference type="InParanoid" id="A0A672YEE6"/>
<reference evidence="5" key="2">
    <citation type="submission" date="2025-08" db="UniProtKB">
        <authorList>
            <consortium name="Ensembl"/>
        </authorList>
    </citation>
    <scope>IDENTIFICATION</scope>
</reference>
<keyword evidence="3" id="KW-0732">Signal</keyword>
<evidence type="ECO:0000313" key="5">
    <source>
        <dbReference type="Ensembl" id="ENSSORP00005002660.1"/>
    </source>
</evidence>
<evidence type="ECO:0000256" key="2">
    <source>
        <dbReference type="ARBA" id="ARBA00022525"/>
    </source>
</evidence>
<dbReference type="PROSITE" id="PS50871">
    <property type="entry name" value="C1Q"/>
    <property type="match status" value="2"/>
</dbReference>
<evidence type="ECO:0000259" key="4">
    <source>
        <dbReference type="PROSITE" id="PS50871"/>
    </source>
</evidence>
<reference evidence="5" key="3">
    <citation type="submission" date="2025-09" db="UniProtKB">
        <authorList>
            <consortium name="Ensembl"/>
        </authorList>
    </citation>
    <scope>IDENTIFICATION</scope>
</reference>
<dbReference type="InterPro" id="IPR008983">
    <property type="entry name" value="Tumour_necrosis_fac-like_dom"/>
</dbReference>
<proteinExistence type="predicted"/>
<evidence type="ECO:0000313" key="6">
    <source>
        <dbReference type="Proteomes" id="UP000472271"/>
    </source>
</evidence>
<accession>A0A672YEE6</accession>
<organism evidence="5 6">
    <name type="scientific">Sphaeramia orbicularis</name>
    <name type="common">orbiculate cardinalfish</name>
    <dbReference type="NCBI Taxonomy" id="375764"/>
    <lineage>
        <taxon>Eukaryota</taxon>
        <taxon>Metazoa</taxon>
        <taxon>Chordata</taxon>
        <taxon>Craniata</taxon>
        <taxon>Vertebrata</taxon>
        <taxon>Euteleostomi</taxon>
        <taxon>Actinopterygii</taxon>
        <taxon>Neopterygii</taxon>
        <taxon>Teleostei</taxon>
        <taxon>Neoteleostei</taxon>
        <taxon>Acanthomorphata</taxon>
        <taxon>Gobiaria</taxon>
        <taxon>Kurtiformes</taxon>
        <taxon>Apogonoidei</taxon>
        <taxon>Apogonidae</taxon>
        <taxon>Apogoninae</taxon>
        <taxon>Sphaeramia</taxon>
    </lineage>
</organism>
<feature type="domain" description="C1q" evidence="4">
    <location>
        <begin position="1"/>
        <end position="93"/>
    </location>
</feature>
<keyword evidence="6" id="KW-1185">Reference proteome</keyword>
<dbReference type="PRINTS" id="PR00007">
    <property type="entry name" value="COMPLEMNTC1Q"/>
</dbReference>
<dbReference type="InterPro" id="IPR001073">
    <property type="entry name" value="C1q_dom"/>
</dbReference>
<sequence>YTNKSPTKGVYYFSFTGCVGRSGTLDATLVKNSELISEIHDRRGSTGCSSNSVTVQLEVGDTIFIRLWNRHSIFDQGKLSTFTGFLLFVKKTGRQTNRIQKPLVSNTLDDTNWHRTGENTGLKYTRGREDNETQVEQIRAGTGNHTQVEMIRERNIFCSLSAGIFTAPTKGVYYFSFTGCVGRSGTLDATLVKNSELISEIHDRRGSTGCSSNSVTVQLEVGDTIFIRLWNRHSIFDQSKLSTFTGPQTQK</sequence>